<dbReference type="HAMAP" id="MF_00978">
    <property type="entry name" value="Bifunct_BirA"/>
    <property type="match status" value="1"/>
</dbReference>
<dbReference type="SUPFAM" id="SSF55681">
    <property type="entry name" value="Class II aaRS and biotin synthetases"/>
    <property type="match status" value="1"/>
</dbReference>
<keyword evidence="1 5" id="KW-0436">Ligase</keyword>
<dbReference type="Pfam" id="PF02237">
    <property type="entry name" value="BPL_C"/>
    <property type="match status" value="1"/>
</dbReference>
<dbReference type="RefSeq" id="WP_013684374.1">
    <property type="nucleotide sequence ID" value="NC_015320.1"/>
</dbReference>
<dbReference type="Gene3D" id="2.30.30.100">
    <property type="match status" value="1"/>
</dbReference>
<dbReference type="InterPro" id="IPR030855">
    <property type="entry name" value="Bifunct_BirA"/>
</dbReference>
<dbReference type="InterPro" id="IPR013196">
    <property type="entry name" value="HTH_11"/>
</dbReference>
<evidence type="ECO:0000256" key="1">
    <source>
        <dbReference type="ARBA" id="ARBA00022598"/>
    </source>
</evidence>
<name>F2KQI5_ARCVS</name>
<dbReference type="Gene3D" id="3.30.930.10">
    <property type="entry name" value="Bira Bifunctional Protein, Domain 2"/>
    <property type="match status" value="1"/>
</dbReference>
<keyword evidence="3" id="KW-0067">ATP-binding</keyword>
<dbReference type="eggNOG" id="arCOG01940">
    <property type="taxonomic scope" value="Archaea"/>
</dbReference>
<dbReference type="InterPro" id="IPR003142">
    <property type="entry name" value="BPL_C"/>
</dbReference>
<evidence type="ECO:0000313" key="5">
    <source>
        <dbReference type="EMBL" id="AEA47718.1"/>
    </source>
</evidence>
<dbReference type="NCBIfam" id="TIGR00121">
    <property type="entry name" value="birA_ligase"/>
    <property type="match status" value="1"/>
</dbReference>
<evidence type="ECO:0000256" key="2">
    <source>
        <dbReference type="ARBA" id="ARBA00022741"/>
    </source>
</evidence>
<dbReference type="InterPro" id="IPR036388">
    <property type="entry name" value="WH-like_DNA-bd_sf"/>
</dbReference>
<dbReference type="EMBL" id="CP002588">
    <property type="protein sequence ID" value="AEA47718.1"/>
    <property type="molecule type" value="Genomic_DNA"/>
</dbReference>
<dbReference type="SUPFAM" id="SSF50037">
    <property type="entry name" value="C-terminal domain of transcriptional repressors"/>
    <property type="match status" value="1"/>
</dbReference>
<evidence type="ECO:0000256" key="3">
    <source>
        <dbReference type="ARBA" id="ARBA00022840"/>
    </source>
</evidence>
<evidence type="ECO:0000313" key="6">
    <source>
        <dbReference type="Proteomes" id="UP000008136"/>
    </source>
</evidence>
<dbReference type="InterPro" id="IPR004408">
    <property type="entry name" value="Biotin_CoA_COase_ligase"/>
</dbReference>
<dbReference type="InterPro" id="IPR045864">
    <property type="entry name" value="aa-tRNA-synth_II/BPL/LPL"/>
</dbReference>
<dbReference type="Pfam" id="PF03099">
    <property type="entry name" value="BPL_LplA_LipB"/>
    <property type="match status" value="1"/>
</dbReference>
<gene>
    <name evidence="5" type="ordered locus">Arcve_1719</name>
</gene>
<dbReference type="CDD" id="cd00090">
    <property type="entry name" value="HTH_ARSR"/>
    <property type="match status" value="1"/>
</dbReference>
<dbReference type="OrthoDB" id="46252at2157"/>
<dbReference type="eggNOG" id="arCOG01446">
    <property type="taxonomic scope" value="Archaea"/>
</dbReference>
<keyword evidence="2" id="KW-0547">Nucleotide-binding</keyword>
<dbReference type="InterPro" id="IPR011991">
    <property type="entry name" value="ArsR-like_HTH"/>
</dbReference>
<feature type="domain" description="BPL/LPL catalytic" evidence="4">
    <location>
        <begin position="77"/>
        <end position="245"/>
    </location>
</feature>
<proteinExistence type="inferred from homology"/>
<dbReference type="InterPro" id="IPR036390">
    <property type="entry name" value="WH_DNA-bd_sf"/>
</dbReference>
<dbReference type="GO" id="GO:0004077">
    <property type="term" value="F:biotin--[biotin carboxyl-carrier protein] ligase activity"/>
    <property type="evidence" value="ECO:0007669"/>
    <property type="project" value="InterPro"/>
</dbReference>
<dbReference type="KEGG" id="ave:Arcve_1719"/>
<dbReference type="GeneID" id="10394845"/>
<dbReference type="HOGENOM" id="CLU_051096_0_0_2"/>
<dbReference type="CDD" id="cd16442">
    <property type="entry name" value="BPL"/>
    <property type="match status" value="1"/>
</dbReference>
<protein>
    <submittedName>
        <fullName evidence="5">Biotin/acetyl-CoA-carboxylase ligase</fullName>
    </submittedName>
</protein>
<dbReference type="Gene3D" id="1.10.10.10">
    <property type="entry name" value="Winged helix-like DNA-binding domain superfamily/Winged helix DNA-binding domain"/>
    <property type="match status" value="1"/>
</dbReference>
<dbReference type="GO" id="GO:0005737">
    <property type="term" value="C:cytoplasm"/>
    <property type="evidence" value="ECO:0007669"/>
    <property type="project" value="TreeGrafter"/>
</dbReference>
<reference evidence="5 6" key="1">
    <citation type="submission" date="2011-03" db="EMBL/GenBank/DDBJ databases">
        <title>The complete genome of Archaeoglobus veneficus SNP6.</title>
        <authorList>
            <consortium name="US DOE Joint Genome Institute (JGI-PGF)"/>
            <person name="Lucas S."/>
            <person name="Copeland A."/>
            <person name="Lapidus A."/>
            <person name="Bruce D."/>
            <person name="Goodwin L."/>
            <person name="Pitluck S."/>
            <person name="Kyrpides N."/>
            <person name="Mavromatis K."/>
            <person name="Pagani I."/>
            <person name="Ivanova N."/>
            <person name="Mikhailova N."/>
            <person name="Lu M."/>
            <person name="Detter J.C."/>
            <person name="Tapia R."/>
            <person name="Han C."/>
            <person name="Land M."/>
            <person name="Hauser L."/>
            <person name="Markowitz V."/>
            <person name="Cheng J.-F."/>
            <person name="Hugenholtz P."/>
            <person name="Woyke T."/>
            <person name="Wu D."/>
            <person name="Spring S."/>
            <person name="Brambilla E."/>
            <person name="Klenk H.-P."/>
            <person name="Eisen J.A."/>
        </authorList>
    </citation>
    <scope>NUCLEOTIDE SEQUENCE [LARGE SCALE GENOMIC DNA]</scope>
    <source>
        <strain>SNP6</strain>
    </source>
</reference>
<dbReference type="PANTHER" id="PTHR12835">
    <property type="entry name" value="BIOTIN PROTEIN LIGASE"/>
    <property type="match status" value="1"/>
</dbReference>
<dbReference type="GO" id="GO:0006355">
    <property type="term" value="P:regulation of DNA-templated transcription"/>
    <property type="evidence" value="ECO:0007669"/>
    <property type="project" value="InterPro"/>
</dbReference>
<dbReference type="InterPro" id="IPR008988">
    <property type="entry name" value="Transcriptional_repressor_C"/>
</dbReference>
<dbReference type="PROSITE" id="PS51733">
    <property type="entry name" value="BPL_LPL_CATALYTIC"/>
    <property type="match status" value="1"/>
</dbReference>
<sequence>MKIVVRRDDAALAVLKSLKKGPVSGEEIATKLGVSRTAVWKAVEKLKKAGYVIDARKRVGYVLVSSPEFSAYEVADVCFANGILEVHHYSSIDSTNEKAKEKQGIVVIADRQTAGRGRRGRRWYSEEGGLYFSISLPPHLNMEDLPKLTLTTGVAVCEALSFANAKLKWPNDVLVGGKKVCGVLCEVVGEAESPAVVVGIGINVTNPIPDELKDIATNLLEFGVGRKEIFEKVVGNFFRLYRKLPSDWEEIRQRWKELSDTLGRIVEIRVAERLYRGIAVDIDESGALILDSNGKVERIFSGECFYLQR</sequence>
<dbReference type="STRING" id="693661.Arcve_1719"/>
<dbReference type="InterPro" id="IPR004143">
    <property type="entry name" value="BPL_LPL_catalytic"/>
</dbReference>
<evidence type="ECO:0000259" key="4">
    <source>
        <dbReference type="PROSITE" id="PS51733"/>
    </source>
</evidence>
<organism evidence="5 6">
    <name type="scientific">Archaeoglobus veneficus (strain DSM 11195 / SNP6)</name>
    <dbReference type="NCBI Taxonomy" id="693661"/>
    <lineage>
        <taxon>Archaea</taxon>
        <taxon>Methanobacteriati</taxon>
        <taxon>Methanobacteriota</taxon>
        <taxon>Archaeoglobi</taxon>
        <taxon>Archaeoglobales</taxon>
        <taxon>Archaeoglobaceae</taxon>
        <taxon>Archaeoglobus</taxon>
    </lineage>
</organism>
<keyword evidence="6" id="KW-1185">Reference proteome</keyword>
<dbReference type="GO" id="GO:0005524">
    <property type="term" value="F:ATP binding"/>
    <property type="evidence" value="ECO:0007669"/>
    <property type="project" value="UniProtKB-KW"/>
</dbReference>
<dbReference type="PANTHER" id="PTHR12835:SF5">
    <property type="entry name" value="BIOTIN--PROTEIN LIGASE"/>
    <property type="match status" value="1"/>
</dbReference>
<dbReference type="Proteomes" id="UP000008136">
    <property type="component" value="Chromosome"/>
</dbReference>
<dbReference type="SUPFAM" id="SSF46785">
    <property type="entry name" value="Winged helix' DNA-binding domain"/>
    <property type="match status" value="1"/>
</dbReference>
<dbReference type="Pfam" id="PF08279">
    <property type="entry name" value="HTH_11"/>
    <property type="match status" value="1"/>
</dbReference>
<dbReference type="AlphaFoldDB" id="F2KQI5"/>
<accession>F2KQI5</accession>